<evidence type="ECO:0000256" key="1">
    <source>
        <dbReference type="SAM" id="MobiDB-lite"/>
    </source>
</evidence>
<name>A0A6J4H3J4_9PROT</name>
<feature type="region of interest" description="Disordered" evidence="1">
    <location>
        <begin position="213"/>
        <end position="235"/>
    </location>
</feature>
<gene>
    <name evidence="2" type="ORF">AVDCRST_MAG08-80</name>
</gene>
<reference evidence="2" key="1">
    <citation type="submission" date="2020-02" db="EMBL/GenBank/DDBJ databases">
        <authorList>
            <person name="Meier V. D."/>
        </authorList>
    </citation>
    <scope>NUCLEOTIDE SEQUENCE</scope>
    <source>
        <strain evidence="2">AVDCRST_MAG08</strain>
    </source>
</reference>
<feature type="compositionally biased region" description="Basic residues" evidence="1">
    <location>
        <begin position="294"/>
        <end position="333"/>
    </location>
</feature>
<feature type="compositionally biased region" description="Basic residues" evidence="1">
    <location>
        <begin position="275"/>
        <end position="285"/>
    </location>
</feature>
<evidence type="ECO:0000313" key="2">
    <source>
        <dbReference type="EMBL" id="CAA9210472.1"/>
    </source>
</evidence>
<feature type="non-terminal residue" evidence="2">
    <location>
        <position position="1"/>
    </location>
</feature>
<protein>
    <submittedName>
        <fullName evidence="2">Manganese transport protein MntH</fullName>
    </submittedName>
</protein>
<feature type="region of interest" description="Disordered" evidence="1">
    <location>
        <begin position="109"/>
        <end position="176"/>
    </location>
</feature>
<dbReference type="AlphaFoldDB" id="A0A6J4H3J4"/>
<feature type="compositionally biased region" description="Basic and acidic residues" evidence="1">
    <location>
        <begin position="148"/>
        <end position="157"/>
    </location>
</feature>
<feature type="compositionally biased region" description="Basic and acidic residues" evidence="1">
    <location>
        <begin position="19"/>
        <end position="29"/>
    </location>
</feature>
<feature type="region of interest" description="Disordered" evidence="1">
    <location>
        <begin position="249"/>
        <end position="362"/>
    </location>
</feature>
<proteinExistence type="predicted"/>
<feature type="compositionally biased region" description="Gly residues" evidence="1">
    <location>
        <begin position="43"/>
        <end position="53"/>
    </location>
</feature>
<sequence>ADTPGARDRPAGGEPPGDPPERGRPERRGVAAAAARLRRAGLPRGGGLHGPGELGHRARRRFGLRVHAAFRRARFVLDGHAVAGPLRAHRHRDGARLGAALPRALPAAGQRRPLGLGGGRHLRHRPRRADRHGHRAATPVRRSLAARRGADRARRPADPLAPEPRGAVAGGADRGNDLPGVRLLRRAARHGAACVGGGVRGLRALGEHRDERDAALHRHRHPRRHGDAAQPLPAHRRGAVPRLRHGFAGQARGDPLRHHRQHGGAVARAAGELRHPHHGRGGVPRRRPDGGRGDRRRLRVAVAHGRQRRRRDALRRGAARLRPERHRHRHARRAGGDGGLPQLAPATGVAAAGHAARGDRAGDRGDLALRRERHLAVADPEPSGPVAAIALRGGAADAGRFGPEEVRRADGAALAVGARLGRDGADRDAEPEAVVRVRRGL</sequence>
<feature type="compositionally biased region" description="Basic residues" evidence="1">
    <location>
        <begin position="120"/>
        <end position="135"/>
    </location>
</feature>
<feature type="compositionally biased region" description="Low complexity" evidence="1">
    <location>
        <begin position="343"/>
        <end position="355"/>
    </location>
</feature>
<accession>A0A6J4H3J4</accession>
<feature type="compositionally biased region" description="Basic and acidic residues" evidence="1">
    <location>
        <begin position="1"/>
        <end position="11"/>
    </location>
</feature>
<feature type="non-terminal residue" evidence="2">
    <location>
        <position position="441"/>
    </location>
</feature>
<organism evidence="2">
    <name type="scientific">uncultured Acetobacteraceae bacterium</name>
    <dbReference type="NCBI Taxonomy" id="169975"/>
    <lineage>
        <taxon>Bacteria</taxon>
        <taxon>Pseudomonadati</taxon>
        <taxon>Pseudomonadota</taxon>
        <taxon>Alphaproteobacteria</taxon>
        <taxon>Acetobacterales</taxon>
        <taxon>Acetobacteraceae</taxon>
        <taxon>environmental samples</taxon>
    </lineage>
</organism>
<dbReference type="EMBL" id="CADCTG010000011">
    <property type="protein sequence ID" value="CAA9210472.1"/>
    <property type="molecule type" value="Genomic_DNA"/>
</dbReference>
<feature type="region of interest" description="Disordered" evidence="1">
    <location>
        <begin position="1"/>
        <end position="54"/>
    </location>
</feature>